<dbReference type="AlphaFoldDB" id="A0A5C6U6M0"/>
<dbReference type="EC" id="2.10.1.1" evidence="6"/>
<dbReference type="Gene3D" id="3.40.980.10">
    <property type="entry name" value="MoaB/Mog-like domain"/>
    <property type="match status" value="1"/>
</dbReference>
<evidence type="ECO:0000256" key="6">
    <source>
        <dbReference type="RuleBase" id="RU365090"/>
    </source>
</evidence>
<dbReference type="GO" id="GO:0006777">
    <property type="term" value="P:Mo-molybdopterin cofactor biosynthetic process"/>
    <property type="evidence" value="ECO:0007669"/>
    <property type="project" value="UniProtKB-UniRule"/>
</dbReference>
<evidence type="ECO:0000313" key="8">
    <source>
        <dbReference type="EMBL" id="TXC68110.1"/>
    </source>
</evidence>
<evidence type="ECO:0000256" key="2">
    <source>
        <dbReference type="ARBA" id="ARBA00005046"/>
    </source>
</evidence>
<comment type="cofactor">
    <cofactor evidence="6">
        <name>Mg(2+)</name>
        <dbReference type="ChEBI" id="CHEBI:18420"/>
    </cofactor>
</comment>
<dbReference type="InterPro" id="IPR036688">
    <property type="entry name" value="MoeA_C_domain_IV_sf"/>
</dbReference>
<dbReference type="SUPFAM" id="SSF53218">
    <property type="entry name" value="Molybdenum cofactor biosynthesis proteins"/>
    <property type="match status" value="1"/>
</dbReference>
<dbReference type="SMART" id="SM00852">
    <property type="entry name" value="MoCF_biosynth"/>
    <property type="match status" value="1"/>
</dbReference>
<evidence type="ECO:0000313" key="9">
    <source>
        <dbReference type="Proteomes" id="UP000321129"/>
    </source>
</evidence>
<feature type="domain" description="MoaB/Mog" evidence="7">
    <location>
        <begin position="175"/>
        <end position="314"/>
    </location>
</feature>
<dbReference type="GO" id="GO:0046872">
    <property type="term" value="F:metal ion binding"/>
    <property type="evidence" value="ECO:0007669"/>
    <property type="project" value="UniProtKB-UniRule"/>
</dbReference>
<protein>
    <recommendedName>
        <fullName evidence="6">Molybdopterin molybdenumtransferase</fullName>
        <ecNumber evidence="6">2.10.1.1</ecNumber>
    </recommendedName>
</protein>
<evidence type="ECO:0000256" key="5">
    <source>
        <dbReference type="ARBA" id="ARBA00047317"/>
    </source>
</evidence>
<dbReference type="InterPro" id="IPR038987">
    <property type="entry name" value="MoeA-like"/>
</dbReference>
<gene>
    <name evidence="8" type="ORF">FSZ31_10400</name>
</gene>
<dbReference type="Pfam" id="PF03454">
    <property type="entry name" value="MoeA_C"/>
    <property type="match status" value="1"/>
</dbReference>
<evidence type="ECO:0000256" key="4">
    <source>
        <dbReference type="ARBA" id="ARBA00023150"/>
    </source>
</evidence>
<keyword evidence="4 6" id="KW-0501">Molybdenum cofactor biosynthesis</keyword>
<evidence type="ECO:0000256" key="3">
    <source>
        <dbReference type="ARBA" id="ARBA00010763"/>
    </source>
</evidence>
<dbReference type="InterPro" id="IPR036135">
    <property type="entry name" value="MoeA_linker/N_sf"/>
</dbReference>
<comment type="similarity">
    <text evidence="3 6">Belongs to the MoeA family.</text>
</comment>
<dbReference type="SUPFAM" id="SSF63867">
    <property type="entry name" value="MoeA C-terminal domain-like"/>
    <property type="match status" value="1"/>
</dbReference>
<dbReference type="GO" id="GO:0061599">
    <property type="term" value="F:molybdopterin molybdotransferase activity"/>
    <property type="evidence" value="ECO:0007669"/>
    <property type="project" value="UniProtKB-UniRule"/>
</dbReference>
<dbReference type="Gene3D" id="2.40.340.10">
    <property type="entry name" value="MoeA, C-terminal, domain IV"/>
    <property type="match status" value="1"/>
</dbReference>
<keyword evidence="6 8" id="KW-0808">Transferase</keyword>
<comment type="catalytic activity">
    <reaction evidence="5">
        <text>adenylyl-molybdopterin + molybdate = Mo-molybdopterin + AMP + H(+)</text>
        <dbReference type="Rhea" id="RHEA:35047"/>
        <dbReference type="ChEBI" id="CHEBI:15378"/>
        <dbReference type="ChEBI" id="CHEBI:36264"/>
        <dbReference type="ChEBI" id="CHEBI:62727"/>
        <dbReference type="ChEBI" id="CHEBI:71302"/>
        <dbReference type="ChEBI" id="CHEBI:456215"/>
        <dbReference type="EC" id="2.10.1.1"/>
    </reaction>
</comment>
<dbReference type="Gene3D" id="2.170.190.11">
    <property type="entry name" value="Molybdopterin biosynthesis moea protein, domain 3"/>
    <property type="match status" value="1"/>
</dbReference>
<dbReference type="EMBL" id="VOPY01000003">
    <property type="protein sequence ID" value="TXC68110.1"/>
    <property type="molecule type" value="Genomic_DNA"/>
</dbReference>
<dbReference type="UniPathway" id="UPA00344"/>
<dbReference type="Proteomes" id="UP000321129">
    <property type="component" value="Unassembled WGS sequence"/>
</dbReference>
<dbReference type="Gene3D" id="3.90.105.10">
    <property type="entry name" value="Molybdopterin biosynthesis moea protein, domain 2"/>
    <property type="match status" value="1"/>
</dbReference>
<dbReference type="Pfam" id="PF03453">
    <property type="entry name" value="MoeA_N"/>
    <property type="match status" value="1"/>
</dbReference>
<proteinExistence type="inferred from homology"/>
<dbReference type="InterPro" id="IPR005110">
    <property type="entry name" value="MoeA_linker/N"/>
</dbReference>
<organism evidence="8 9">
    <name type="scientific">Flavisphingopyxis soli</name>
    <dbReference type="NCBI Taxonomy" id="2601267"/>
    <lineage>
        <taxon>Bacteria</taxon>
        <taxon>Pseudomonadati</taxon>
        <taxon>Pseudomonadota</taxon>
        <taxon>Alphaproteobacteria</taxon>
        <taxon>Sphingomonadales</taxon>
        <taxon>Sphingopyxidaceae</taxon>
        <taxon>Flavisphingopyxis</taxon>
    </lineage>
</organism>
<dbReference type="PANTHER" id="PTHR10192:SF5">
    <property type="entry name" value="GEPHYRIN"/>
    <property type="match status" value="1"/>
</dbReference>
<comment type="caution">
    <text evidence="8">The sequence shown here is derived from an EMBL/GenBank/DDBJ whole genome shotgun (WGS) entry which is preliminary data.</text>
</comment>
<evidence type="ECO:0000256" key="1">
    <source>
        <dbReference type="ARBA" id="ARBA00002901"/>
    </source>
</evidence>
<sequence>MISFDEAFAAVRAVACPTGSAVIPIGEAEGRTLAAAVHAEVDSPWCDVSAMDGYAVRDADLSALPARLPVATRNFAGSGSGGTLAAGTCVRIFTGAPVPLGADRVVIQEHVETDGDTAGFARPLSPVRHIRPRGGDFERGALLLEANRRIGYRELVAIAGGDVAEVACWRRPRIMLLGTGDELAAPGEAKHRAGAVPESVSLGVGALAHRWGAHSLGAIRLPDELAAMERAAEDAVASADLVIVTGGASVGEKDFAKAMFERQGLDLIFSKVAIKPGKPVWLGRAGGALVMGLPGNPTSAMVTARLLLAPLIAGLCGRDPGEALRWKSIALAAALPPCGSRETFVRAAWKDGRAVPLDNQDSGAQRSLAAADLLLRRRADTDAIEAGVMVEAVSF</sequence>
<dbReference type="CDD" id="cd00887">
    <property type="entry name" value="MoeA"/>
    <property type="match status" value="1"/>
</dbReference>
<keyword evidence="9" id="KW-1185">Reference proteome</keyword>
<dbReference type="SUPFAM" id="SSF63882">
    <property type="entry name" value="MoeA N-terminal region -like"/>
    <property type="match status" value="1"/>
</dbReference>
<comment type="pathway">
    <text evidence="2 6">Cofactor biosynthesis; molybdopterin biosynthesis.</text>
</comment>
<dbReference type="GO" id="GO:0005829">
    <property type="term" value="C:cytosol"/>
    <property type="evidence" value="ECO:0007669"/>
    <property type="project" value="TreeGrafter"/>
</dbReference>
<evidence type="ECO:0000259" key="7">
    <source>
        <dbReference type="SMART" id="SM00852"/>
    </source>
</evidence>
<dbReference type="InterPro" id="IPR005111">
    <property type="entry name" value="MoeA_C_domain_IV"/>
</dbReference>
<name>A0A5C6U6M0_9SPHN</name>
<accession>A0A5C6U6M0</accession>
<dbReference type="InterPro" id="IPR036425">
    <property type="entry name" value="MoaB/Mog-like_dom_sf"/>
</dbReference>
<reference evidence="8 9" key="1">
    <citation type="submission" date="2019-08" db="EMBL/GenBank/DDBJ databases">
        <title>Sphingorhabdus soil sp. nov., isolated from arctic soil.</title>
        <authorList>
            <person name="Liu Y."/>
        </authorList>
    </citation>
    <scope>NUCLEOTIDE SEQUENCE [LARGE SCALE GENOMIC DNA]</scope>
    <source>
        <strain evidence="8 9">D-2Q-5-6</strain>
    </source>
</reference>
<dbReference type="PANTHER" id="PTHR10192">
    <property type="entry name" value="MOLYBDOPTERIN BIOSYNTHESIS PROTEIN"/>
    <property type="match status" value="1"/>
</dbReference>
<dbReference type="InterPro" id="IPR001453">
    <property type="entry name" value="MoaB/Mog_dom"/>
</dbReference>
<comment type="function">
    <text evidence="1 6">Catalyzes the insertion of molybdate into adenylated molybdopterin with the concomitant release of AMP.</text>
</comment>
<keyword evidence="6" id="KW-0500">Molybdenum</keyword>
<dbReference type="RefSeq" id="WP_147123330.1">
    <property type="nucleotide sequence ID" value="NZ_VOPY01000003.1"/>
</dbReference>
<dbReference type="OrthoDB" id="9804758at2"/>
<keyword evidence="6" id="KW-0479">Metal-binding</keyword>
<keyword evidence="6" id="KW-0460">Magnesium</keyword>
<dbReference type="Pfam" id="PF00994">
    <property type="entry name" value="MoCF_biosynth"/>
    <property type="match status" value="1"/>
</dbReference>